<protein>
    <recommendedName>
        <fullName evidence="3">Phage protein</fullName>
    </recommendedName>
</protein>
<gene>
    <name evidence="1" type="ORF">NE692_08710</name>
</gene>
<reference evidence="1" key="1">
    <citation type="submission" date="2022-06" db="EMBL/GenBank/DDBJ databases">
        <title>Isolation of gut microbiota from human fecal samples.</title>
        <authorList>
            <person name="Pamer E.G."/>
            <person name="Barat B."/>
            <person name="Waligurski E."/>
            <person name="Medina S."/>
            <person name="Paddock L."/>
            <person name="Mostad J."/>
        </authorList>
    </citation>
    <scope>NUCLEOTIDE SEQUENCE</scope>
    <source>
        <strain evidence="1">SL.1.01</strain>
    </source>
</reference>
<organism evidence="1 2">
    <name type="scientific">Bifidobacterium adolescentis</name>
    <dbReference type="NCBI Taxonomy" id="1680"/>
    <lineage>
        <taxon>Bacteria</taxon>
        <taxon>Bacillati</taxon>
        <taxon>Actinomycetota</taxon>
        <taxon>Actinomycetes</taxon>
        <taxon>Bifidobacteriales</taxon>
        <taxon>Bifidobacteriaceae</taxon>
        <taxon>Bifidobacterium</taxon>
    </lineage>
</organism>
<dbReference type="RefSeq" id="WP_256134562.1">
    <property type="nucleotide sequence ID" value="NZ_JANFYM010000010.1"/>
</dbReference>
<comment type="caution">
    <text evidence="1">The sequence shown here is derived from an EMBL/GenBank/DDBJ whole genome shotgun (WGS) entry which is preliminary data.</text>
</comment>
<proteinExistence type="predicted"/>
<evidence type="ECO:0000313" key="2">
    <source>
        <dbReference type="Proteomes" id="UP001206013"/>
    </source>
</evidence>
<dbReference type="AlphaFoldDB" id="A0AAW5JUV5"/>
<dbReference type="EMBL" id="JANFYM010000010">
    <property type="protein sequence ID" value="MCQ4793538.1"/>
    <property type="molecule type" value="Genomic_DNA"/>
</dbReference>
<evidence type="ECO:0008006" key="3">
    <source>
        <dbReference type="Google" id="ProtNLM"/>
    </source>
</evidence>
<sequence length="171" mass="18910">MSIEIYEQDKYATHVVTSKGEIKYECSARNVAEAIVKEHNKHNDGEPWHVGTTVTLVSAKNIAWRAEALIDWDKVKTGKNTPNKCVKVTAVETQTNLQVSKPKVSATYLLFDGDKPENYMRWHATASDKDVAMVLAKQAAVKALEAYLEKIGKTVKTPAKPTVKPSGKVAK</sequence>
<dbReference type="Proteomes" id="UP001206013">
    <property type="component" value="Unassembled WGS sequence"/>
</dbReference>
<accession>A0AAW5JUV5</accession>
<evidence type="ECO:0000313" key="1">
    <source>
        <dbReference type="EMBL" id="MCQ4793538.1"/>
    </source>
</evidence>
<name>A0AAW5JUV5_BIFAD</name>